<evidence type="ECO:0008006" key="3">
    <source>
        <dbReference type="Google" id="ProtNLM"/>
    </source>
</evidence>
<accession>A0ABP7EQX8</accession>
<name>A0ABP7EQX8_9SPHN</name>
<dbReference type="Pfam" id="PF00106">
    <property type="entry name" value="adh_short"/>
    <property type="match status" value="1"/>
</dbReference>
<reference evidence="2" key="1">
    <citation type="journal article" date="2019" name="Int. J. Syst. Evol. Microbiol.">
        <title>The Global Catalogue of Microorganisms (GCM) 10K type strain sequencing project: providing services to taxonomists for standard genome sequencing and annotation.</title>
        <authorList>
            <consortium name="The Broad Institute Genomics Platform"/>
            <consortium name="The Broad Institute Genome Sequencing Center for Infectious Disease"/>
            <person name="Wu L."/>
            <person name="Ma J."/>
        </authorList>
    </citation>
    <scope>NUCLEOTIDE SEQUENCE [LARGE SCALE GENOMIC DNA]</scope>
    <source>
        <strain evidence="2">JCM 17498</strain>
    </source>
</reference>
<dbReference type="InterPro" id="IPR002347">
    <property type="entry name" value="SDR_fam"/>
</dbReference>
<dbReference type="RefSeq" id="WP_344694289.1">
    <property type="nucleotide sequence ID" value="NZ_BAABBF010000008.1"/>
</dbReference>
<dbReference type="SUPFAM" id="SSF51735">
    <property type="entry name" value="NAD(P)-binding Rossmann-fold domains"/>
    <property type="match status" value="1"/>
</dbReference>
<evidence type="ECO:0000313" key="1">
    <source>
        <dbReference type="EMBL" id="GAA3720490.1"/>
    </source>
</evidence>
<proteinExistence type="predicted"/>
<dbReference type="Gene3D" id="3.40.50.720">
    <property type="entry name" value="NAD(P)-binding Rossmann-like Domain"/>
    <property type="match status" value="1"/>
</dbReference>
<dbReference type="InterPro" id="IPR036291">
    <property type="entry name" value="NAD(P)-bd_dom_sf"/>
</dbReference>
<dbReference type="Proteomes" id="UP001500523">
    <property type="component" value="Unassembled WGS sequence"/>
</dbReference>
<keyword evidence="2" id="KW-1185">Reference proteome</keyword>
<gene>
    <name evidence="1" type="ORF">GCM10022268_30960</name>
</gene>
<dbReference type="PANTHER" id="PTHR43976:SF9">
    <property type="entry name" value="OXIDOREDUCTASE"/>
    <property type="match status" value="1"/>
</dbReference>
<comment type="caution">
    <text evidence="1">The sequence shown here is derived from an EMBL/GenBank/DDBJ whole genome shotgun (WGS) entry which is preliminary data.</text>
</comment>
<sequence length="105" mass="11285">MTTRREEREVALVTRSASGIGRSVAEALRDAGYIVYAGMRGVDGRNETAARSLRAEDEGRVHPVEMDVLSEKSSVAAVEGLARAHGRLDVVVNNAGMLMNGMAER</sequence>
<dbReference type="EMBL" id="BAABBF010000008">
    <property type="protein sequence ID" value="GAA3720490.1"/>
    <property type="molecule type" value="Genomic_DNA"/>
</dbReference>
<organism evidence="1 2">
    <name type="scientific">Sphingomonas cynarae</name>
    <dbReference type="NCBI Taxonomy" id="930197"/>
    <lineage>
        <taxon>Bacteria</taxon>
        <taxon>Pseudomonadati</taxon>
        <taxon>Pseudomonadota</taxon>
        <taxon>Alphaproteobacteria</taxon>
        <taxon>Sphingomonadales</taxon>
        <taxon>Sphingomonadaceae</taxon>
        <taxon>Sphingomonas</taxon>
    </lineage>
</organism>
<dbReference type="PANTHER" id="PTHR43976">
    <property type="entry name" value="SHORT CHAIN DEHYDROGENASE"/>
    <property type="match status" value="1"/>
</dbReference>
<dbReference type="InterPro" id="IPR051911">
    <property type="entry name" value="SDR_oxidoreductase"/>
</dbReference>
<protein>
    <recommendedName>
        <fullName evidence="3">SDR family NAD(P)-dependent oxidoreductase</fullName>
    </recommendedName>
</protein>
<dbReference type="PRINTS" id="PR00081">
    <property type="entry name" value="GDHRDH"/>
</dbReference>
<evidence type="ECO:0000313" key="2">
    <source>
        <dbReference type="Proteomes" id="UP001500523"/>
    </source>
</evidence>